<accession>A0A1H2Z9W2</accession>
<keyword evidence="3" id="KW-1185">Reference proteome</keyword>
<dbReference type="InterPro" id="IPR036280">
    <property type="entry name" value="Multihaem_cyt_sf"/>
</dbReference>
<sequence length="237" mass="26395">MNGKTIAYLVAANLAVLLVLALVYPHLMIAPGNLIEAHRALETDCFACHQPFIGSTPGRCTQCHKPAEIGLVTTKGVPIADEEKLVAFHQDLIEQDCVACHSDHRGVQAFRPIGQFSHDLLRTGLRDQCTGCHLRPGDGLHREILGECGQCHSRDRWAPATLDHDRFFRFDQDHTTACATCHMSDNYSRYTCYGCHEHSRSGIREEHLEEGIRDFEDCVECHRSGDAEDGEEGGDDD</sequence>
<dbReference type="Proteomes" id="UP000198816">
    <property type="component" value="Unassembled WGS sequence"/>
</dbReference>
<dbReference type="SUPFAM" id="SSF48695">
    <property type="entry name" value="Multiheme cytochromes"/>
    <property type="match status" value="1"/>
</dbReference>
<keyword evidence="1" id="KW-1133">Transmembrane helix</keyword>
<dbReference type="STRING" id="1058.SAMN05421783_11515"/>
<gene>
    <name evidence="2" type="ORF">SAMN05421783_11515</name>
</gene>
<protein>
    <submittedName>
        <fullName evidence="2">Cytochrome c7</fullName>
    </submittedName>
</protein>
<evidence type="ECO:0000313" key="3">
    <source>
        <dbReference type="Proteomes" id="UP000198816"/>
    </source>
</evidence>
<reference evidence="3" key="1">
    <citation type="submission" date="2016-10" db="EMBL/GenBank/DDBJ databases">
        <authorList>
            <person name="Varghese N."/>
            <person name="Submissions S."/>
        </authorList>
    </citation>
    <scope>NUCLEOTIDE SEQUENCE [LARGE SCALE GENOMIC DNA]</scope>
    <source>
        <strain evidence="3">DSM 217</strain>
    </source>
</reference>
<dbReference type="EMBL" id="FNNZ01000015">
    <property type="protein sequence ID" value="SDX14117.1"/>
    <property type="molecule type" value="Genomic_DNA"/>
</dbReference>
<name>A0A1H2Z9W2_THIRO</name>
<dbReference type="OrthoDB" id="9814800at2"/>
<keyword evidence="1" id="KW-0472">Membrane</keyword>
<dbReference type="RefSeq" id="WP_093034061.1">
    <property type="nucleotide sequence ID" value="NZ_FNNZ01000015.1"/>
</dbReference>
<evidence type="ECO:0000313" key="2">
    <source>
        <dbReference type="EMBL" id="SDX14117.1"/>
    </source>
</evidence>
<dbReference type="Gene3D" id="3.90.10.10">
    <property type="entry name" value="Cytochrome C3"/>
    <property type="match status" value="2"/>
</dbReference>
<keyword evidence="1" id="KW-0812">Transmembrane</keyword>
<feature type="transmembrane region" description="Helical" evidence="1">
    <location>
        <begin position="6"/>
        <end position="24"/>
    </location>
</feature>
<proteinExistence type="predicted"/>
<evidence type="ECO:0000256" key="1">
    <source>
        <dbReference type="SAM" id="Phobius"/>
    </source>
</evidence>
<organism evidence="2 3">
    <name type="scientific">Thiocapsa roseopersicina</name>
    <dbReference type="NCBI Taxonomy" id="1058"/>
    <lineage>
        <taxon>Bacteria</taxon>
        <taxon>Pseudomonadati</taxon>
        <taxon>Pseudomonadota</taxon>
        <taxon>Gammaproteobacteria</taxon>
        <taxon>Chromatiales</taxon>
        <taxon>Chromatiaceae</taxon>
        <taxon>Thiocapsa</taxon>
    </lineage>
</organism>
<dbReference type="AlphaFoldDB" id="A0A1H2Z9W2"/>